<evidence type="ECO:0000313" key="4">
    <source>
        <dbReference type="EMBL" id="KAK1336977.1"/>
    </source>
</evidence>
<evidence type="ECO:0008006" key="6">
    <source>
        <dbReference type="Google" id="ProtNLM"/>
    </source>
</evidence>
<keyword evidence="5" id="KW-1185">Reference proteome</keyword>
<dbReference type="InterPro" id="IPR000900">
    <property type="entry name" value="Nebulin_repeat"/>
</dbReference>
<gene>
    <name evidence="4" type="ORF">QTO34_003018</name>
</gene>
<feature type="compositionally biased region" description="Polar residues" evidence="3">
    <location>
        <begin position="1"/>
        <end position="11"/>
    </location>
</feature>
<accession>A0AA40LLX1</accession>
<dbReference type="Proteomes" id="UP001177744">
    <property type="component" value="Unassembled WGS sequence"/>
</dbReference>
<dbReference type="InterPro" id="IPR055297">
    <property type="entry name" value="NEBU/NEBL"/>
</dbReference>
<dbReference type="GO" id="GO:0071691">
    <property type="term" value="P:cardiac muscle thin filament assembly"/>
    <property type="evidence" value="ECO:0007669"/>
    <property type="project" value="TreeGrafter"/>
</dbReference>
<keyword evidence="2" id="KW-0009">Actin-binding</keyword>
<dbReference type="Pfam" id="PF00880">
    <property type="entry name" value="Nebulin"/>
    <property type="match status" value="34"/>
</dbReference>
<dbReference type="PROSITE" id="PS51216">
    <property type="entry name" value="NEBULIN"/>
    <property type="match status" value="37"/>
</dbReference>
<dbReference type="GO" id="GO:0030018">
    <property type="term" value="C:Z disc"/>
    <property type="evidence" value="ECO:0007669"/>
    <property type="project" value="InterPro"/>
</dbReference>
<protein>
    <recommendedName>
        <fullName evidence="6">Nebulin</fullName>
    </recommendedName>
</protein>
<comment type="caution">
    <text evidence="4">The sequence shown here is derived from an EMBL/GenBank/DDBJ whole genome shotgun (WGS) entry which is preliminary data.</text>
</comment>
<dbReference type="PRINTS" id="PR00510">
    <property type="entry name" value="NEBULIN"/>
</dbReference>
<name>A0AA40LLX1_CNENI</name>
<keyword evidence="1" id="KW-0677">Repeat</keyword>
<dbReference type="InterPro" id="IPR013998">
    <property type="entry name" value="Nebulin-like"/>
</dbReference>
<dbReference type="PANTHER" id="PTHR11039">
    <property type="entry name" value="NEBULIN"/>
    <property type="match status" value="1"/>
</dbReference>
<evidence type="ECO:0000313" key="5">
    <source>
        <dbReference type="Proteomes" id="UP001177744"/>
    </source>
</evidence>
<dbReference type="PANTHER" id="PTHR11039:SF65">
    <property type="entry name" value="NEBULIN"/>
    <property type="match status" value="1"/>
</dbReference>
<sequence length="2178" mass="252396">MSNCRFRTDSTVIGPKPAVGHPPRSPILERNVYKHDWEKTKAKKFDIKVDAIPLLAAKANSKNASEVMYKKDYEKNRGKMIGALSINDDPKMLHSLKTAKMQSDREYHKDYEKSKTIYTAPLDMLQVTQAKKAQAIASDMDYRHVPHSYSYPPDSINLDLAKKAYALQSDVEYKADYNSWMKGCGWVPYGSLEVEKAKRASDILNEIVYKAKGEETLHKYSLPADLPQFIQAKVNAYNISENMYKADLKDMSKKGYDLRTDAIPIKAAKAARQAASDIQSDRVYKNDYEKTKTKFNIPHDMFNVVAAKKAQDIVSNTNYKHPLHHYTYLPDAMDLELSKNMMHIQSNNAYKEDYNTWMKGIGWIPIGSLDVEKILYKAKGEDVKHKYTMSPDLPQFLQAKCNAYNISDVCYKRDWHDLIAKGNNVLGDAIPITAAKAYKYKEAYEKAKGKHVGFRSLQDDPKLVHYMNVAKLQSDREYRKNYENTKTSYHTPGDMVSITAAKMAQDVVTNVNYKQPIHHYTYLPDAMSVQHTRNANQIQSDNVYKDDYNTFFKGIGWIPIGSLEVEKAKKAGDALNERKYRQHPDTIKFTSVPDSMGMVLAQQNTKQLSELNYKVEGEKLKHKYTIDPELPQFIQAKVNALNMSDAYYKADWKKTLAKGYDLRTDAIPIVAAKSSRNIASDFKYKEAHEKAKGKQIGFRSLQDDPKLVHYMNVAKMQSDREYRKGYEASKTRQPYHNYTLLPDAMNVEHSKNAMQIQSDNLYKSDFTNWMKGIGWVPIDSLEVEKAKKAGEILSEKKYRQHPEKLKFTYSMDTMEQELNKSNKLNMDKRRYIEKWNKDKTTIHVMPDTPDILLSKMNQITMSDFKYKQAYEQGKGKHIGFRSLEDDPKLVHFMQVAKMQSDREYRKGYEKSKTSFHTPVDMFSVVAAKKSQEVATNTNYRNNQYKADFDDFVKGVGWLLWAPWRLRKTRKPWRSSVKRSTRQHPDTLKYSTLMDSMNMVLAQNNAKIMNEHLYKQAWEADKTKVHIMPDIPQIILAKANAVNMSDVLEDMYELKLYKLSMEESKKKGYDLRTDAISIKAAKASRDIASDYKYKYNYEKERGKMVGFRSLEDDPKLVHSMQVAKMQSDREYKKNYEKTKTSYHTPPNMLSVTAARDAQANITNTNYKHLIHKYILLPDAMNIQLSKNMNHIQSDNEYKQDYNEWYKGLGWSPAGSLEVEKAKKATEYASDQKYRQHPSTFQFKKLTDSMDMVLAKQNALTMNKHLYTVDWNKDKTKIHLMPDTPDILQAKQNQAIYSQKLYKLGWEEALKKGYDLPVDAISVQLAKSSRDIASDFKYKQGYRKQLGHHIGFRSLQDDPKLVLSMNVAKMQSDREYKKDFEKWKTKYTSPVDMLGVVLAKKCQALVSDVDYKNYLHQWTCLPDQNDVIQAKKVYEIQSENLYKSDLEWLRGIGWSPLGSLEAEKNKRASEIISEKKYRQPADKNKFTSIPDAMDVVLAKANAKNRSDRLYREAWDKDKTQVHIMPDTPDIILAKANLINTSDKLYRMGYEELKKKGYDLPLDAISVKAAKASREIASEYKYKEGFRKQLGHHIGARNIKDDPKMMWSMHVAKIQSDREYKKDFEKSKTRYSSPVDMLGVVLAKKCQTLVSDVDYKNYLHQWTCLPDQNDVIHARQAYDLQSDNLYKADLQWLKGIGWLPSGSLEDEKNKRAMQILSEHVYRQHPDKFKFTSLMDSMPMVLAKNNAVTMNHRLYTEAWDKDKTSIHIMPDTPEVLLAKQNKINYSEKLYKLGLEEAKRKGYDMRLDAIPIRAAKASRDIASEFKYKEGYRKQLGHHIGARNIKDDPKMMWSMHVAKIQSDREYKKDFEKSKTKYSSPVDMLGVVLAKKCQTLVSDVDYKNYLHQWTCLPDQNDVIHARQAYEIQSDRLYTEAWDKDKTQIHIMPDTPEITLARMNKINYSEYKYKDGYRKQLGHHIGARDIKDDPKMMWSMHVAKIQSDREYKKDFEKSKTRYSSPVDMLGVVLAKKCQTLVSDVDYKNYLHQWTCLPDQNDVIHARQAYEIQSDIFRFPILAITRKLKFPFAWTWAVCCGDFVPPEFHWSALTLGRVAAFGWWEPDLPRVSVPSVLCGLVCTLGIRGPVCTTLLVCAENEILRMCQESEFPCVCTKTRVSKSLLPCEVSR</sequence>
<dbReference type="EMBL" id="JAULJE010000012">
    <property type="protein sequence ID" value="KAK1336977.1"/>
    <property type="molecule type" value="Genomic_DNA"/>
</dbReference>
<feature type="region of interest" description="Disordered" evidence="3">
    <location>
        <begin position="1"/>
        <end position="23"/>
    </location>
</feature>
<evidence type="ECO:0000256" key="2">
    <source>
        <dbReference type="ARBA" id="ARBA00023203"/>
    </source>
</evidence>
<dbReference type="SMART" id="SM00227">
    <property type="entry name" value="NEBU"/>
    <property type="match status" value="54"/>
</dbReference>
<organism evidence="4 5">
    <name type="scientific">Cnephaeus nilssonii</name>
    <name type="common">Northern bat</name>
    <name type="synonym">Eptesicus nilssonii</name>
    <dbReference type="NCBI Taxonomy" id="3371016"/>
    <lineage>
        <taxon>Eukaryota</taxon>
        <taxon>Metazoa</taxon>
        <taxon>Chordata</taxon>
        <taxon>Craniata</taxon>
        <taxon>Vertebrata</taxon>
        <taxon>Euteleostomi</taxon>
        <taxon>Mammalia</taxon>
        <taxon>Eutheria</taxon>
        <taxon>Laurasiatheria</taxon>
        <taxon>Chiroptera</taxon>
        <taxon>Yangochiroptera</taxon>
        <taxon>Vespertilionidae</taxon>
        <taxon>Cnephaeus</taxon>
    </lineage>
</organism>
<evidence type="ECO:0000256" key="3">
    <source>
        <dbReference type="SAM" id="MobiDB-lite"/>
    </source>
</evidence>
<proteinExistence type="predicted"/>
<evidence type="ECO:0000256" key="1">
    <source>
        <dbReference type="ARBA" id="ARBA00022737"/>
    </source>
</evidence>
<dbReference type="GO" id="GO:0051015">
    <property type="term" value="F:actin filament binding"/>
    <property type="evidence" value="ECO:0007669"/>
    <property type="project" value="InterPro"/>
</dbReference>
<reference evidence="4" key="1">
    <citation type="submission" date="2023-06" db="EMBL/GenBank/DDBJ databases">
        <title>Reference genome for the Northern bat (Eptesicus nilssonii), a most northern bat species.</title>
        <authorList>
            <person name="Laine V.N."/>
            <person name="Pulliainen A.T."/>
            <person name="Lilley T.M."/>
        </authorList>
    </citation>
    <scope>NUCLEOTIDE SEQUENCE</scope>
    <source>
        <strain evidence="4">BLF_Eptnil</strain>
        <tissue evidence="4">Kidney</tissue>
    </source>
</reference>